<keyword evidence="1" id="KW-0812">Transmembrane</keyword>
<dbReference type="PANTHER" id="PTHR31111">
    <property type="entry name" value="BNAA05G37150D PROTEIN-RELATED"/>
    <property type="match status" value="1"/>
</dbReference>
<dbReference type="Pfam" id="PF00646">
    <property type="entry name" value="F-box"/>
    <property type="match status" value="1"/>
</dbReference>
<feature type="transmembrane region" description="Helical" evidence="1">
    <location>
        <begin position="129"/>
        <end position="153"/>
    </location>
</feature>
<name>A0AAE1SHJ9_9SOLA</name>
<dbReference type="CDD" id="cd22157">
    <property type="entry name" value="F-box_AtFBW1-like"/>
    <property type="match status" value="1"/>
</dbReference>
<keyword evidence="4" id="KW-1185">Reference proteome</keyword>
<dbReference type="PANTHER" id="PTHR31111:SF136">
    <property type="entry name" value="F-BOX ASSOCIATED DOMAIN-CONTAINING PROTEIN"/>
    <property type="match status" value="1"/>
</dbReference>
<comment type="caution">
    <text evidence="3">The sequence shown here is derived from an EMBL/GenBank/DDBJ whole genome shotgun (WGS) entry which is preliminary data.</text>
</comment>
<sequence>MIKNKKTLKWSKSRAAISTLSKDVIMDIFSRLPTKPLCKLRCVCKEWRIIIDDPFFKSLHGAHSSRKPNLLLLQEKEYRRYKMFGISTTTVRFYVCNPSTQELVKLRNPSFPDIDGGSSFGYIKERNEYVLIVLGVLLVRNSPIFFAGGGFWLQMLFIGLDMGTSMMTKRLTKEEFGIVVLPEGRFNRDRVWFLVELKGMLCLIDSPEDDYSMDIWVLKDSKNYIWAKEYTIDLSMFDLGLDFIVLLDHREGEILMDVNAESLE</sequence>
<gene>
    <name evidence="3" type="ORF">RND71_009585</name>
</gene>
<evidence type="ECO:0000313" key="4">
    <source>
        <dbReference type="Proteomes" id="UP001291623"/>
    </source>
</evidence>
<reference evidence="3" key="1">
    <citation type="submission" date="2023-12" db="EMBL/GenBank/DDBJ databases">
        <title>Genome assembly of Anisodus tanguticus.</title>
        <authorList>
            <person name="Wang Y.-J."/>
        </authorList>
    </citation>
    <scope>NUCLEOTIDE SEQUENCE</scope>
    <source>
        <strain evidence="3">KB-2021</strain>
        <tissue evidence="3">Leaf</tissue>
    </source>
</reference>
<evidence type="ECO:0000259" key="2">
    <source>
        <dbReference type="PROSITE" id="PS50181"/>
    </source>
</evidence>
<dbReference type="Proteomes" id="UP001291623">
    <property type="component" value="Unassembled WGS sequence"/>
</dbReference>
<organism evidence="3 4">
    <name type="scientific">Anisodus tanguticus</name>
    <dbReference type="NCBI Taxonomy" id="243964"/>
    <lineage>
        <taxon>Eukaryota</taxon>
        <taxon>Viridiplantae</taxon>
        <taxon>Streptophyta</taxon>
        <taxon>Embryophyta</taxon>
        <taxon>Tracheophyta</taxon>
        <taxon>Spermatophyta</taxon>
        <taxon>Magnoliopsida</taxon>
        <taxon>eudicotyledons</taxon>
        <taxon>Gunneridae</taxon>
        <taxon>Pentapetalae</taxon>
        <taxon>asterids</taxon>
        <taxon>lamiids</taxon>
        <taxon>Solanales</taxon>
        <taxon>Solanaceae</taxon>
        <taxon>Solanoideae</taxon>
        <taxon>Hyoscyameae</taxon>
        <taxon>Anisodus</taxon>
    </lineage>
</organism>
<dbReference type="SUPFAM" id="SSF81383">
    <property type="entry name" value="F-box domain"/>
    <property type="match status" value="1"/>
</dbReference>
<dbReference type="SMART" id="SM00256">
    <property type="entry name" value="FBOX"/>
    <property type="match status" value="1"/>
</dbReference>
<keyword evidence="1" id="KW-0472">Membrane</keyword>
<dbReference type="InterPro" id="IPR036047">
    <property type="entry name" value="F-box-like_dom_sf"/>
</dbReference>
<proteinExistence type="predicted"/>
<dbReference type="AlphaFoldDB" id="A0AAE1SHJ9"/>
<feature type="domain" description="F-box" evidence="2">
    <location>
        <begin position="14"/>
        <end position="59"/>
    </location>
</feature>
<keyword evidence="1" id="KW-1133">Transmembrane helix</keyword>
<dbReference type="PROSITE" id="PS50181">
    <property type="entry name" value="FBOX"/>
    <property type="match status" value="1"/>
</dbReference>
<dbReference type="Gene3D" id="1.20.1280.50">
    <property type="match status" value="1"/>
</dbReference>
<dbReference type="EMBL" id="JAVYJV010000005">
    <property type="protein sequence ID" value="KAK4370110.1"/>
    <property type="molecule type" value="Genomic_DNA"/>
</dbReference>
<evidence type="ECO:0000256" key="1">
    <source>
        <dbReference type="SAM" id="Phobius"/>
    </source>
</evidence>
<protein>
    <recommendedName>
        <fullName evidence="2">F-box domain-containing protein</fullName>
    </recommendedName>
</protein>
<accession>A0AAE1SHJ9</accession>
<dbReference type="InterPro" id="IPR001810">
    <property type="entry name" value="F-box_dom"/>
</dbReference>
<evidence type="ECO:0000313" key="3">
    <source>
        <dbReference type="EMBL" id="KAK4370110.1"/>
    </source>
</evidence>